<keyword evidence="3" id="KW-0812">Transmembrane</keyword>
<dbReference type="GO" id="GO:0006886">
    <property type="term" value="P:intracellular protein transport"/>
    <property type="evidence" value="ECO:0007669"/>
    <property type="project" value="UniProtKB-UniRule"/>
</dbReference>
<dbReference type="Gene3D" id="1.25.40.10">
    <property type="entry name" value="Tetratricopeptide repeat domain"/>
    <property type="match status" value="1"/>
</dbReference>
<feature type="coiled-coil region" evidence="2">
    <location>
        <begin position="219"/>
        <end position="246"/>
    </location>
</feature>
<organism evidence="4 5">
    <name type="scientific">Cylicostephanus goldi</name>
    <name type="common">Nematode worm</name>
    <dbReference type="NCBI Taxonomy" id="71465"/>
    <lineage>
        <taxon>Eukaryota</taxon>
        <taxon>Metazoa</taxon>
        <taxon>Ecdysozoa</taxon>
        <taxon>Nematoda</taxon>
        <taxon>Chromadorea</taxon>
        <taxon>Rhabditida</taxon>
        <taxon>Rhabditina</taxon>
        <taxon>Rhabditomorpha</taxon>
        <taxon>Strongyloidea</taxon>
        <taxon>Strongylidae</taxon>
        <taxon>Cylicostephanus</taxon>
    </lineage>
</organism>
<dbReference type="GO" id="GO:0071439">
    <property type="term" value="C:clathrin complex"/>
    <property type="evidence" value="ECO:0007669"/>
    <property type="project" value="TreeGrafter"/>
</dbReference>
<keyword evidence="3" id="KW-0472">Membrane</keyword>
<evidence type="ECO:0000313" key="4">
    <source>
        <dbReference type="EMBL" id="VDN23938.1"/>
    </source>
</evidence>
<dbReference type="GO" id="GO:0005938">
    <property type="term" value="C:cell cortex"/>
    <property type="evidence" value="ECO:0007669"/>
    <property type="project" value="TreeGrafter"/>
</dbReference>
<sequence>MSLGNQKQLVSRKGVSFWDNLINYYDILLTVIICLLLVKHIPLIKPYLKQVQNLNNKAINEALNQLLIDEEDHAGLRASIDSHDNFDNIALAQQLENHPLVEFRRISAYLFKGNNRWKQSIELCKKDKLYKDAMEYAAESRSSELAEELIAFFLEERLYECFAAALYHCYDLLHPHVILELAWKNKITDYAMPYMVQVFRDFQIRVSYFRLAPFVVTTLILQLERLERAEAERKDEQREQQQQNGMTS</sequence>
<evidence type="ECO:0000256" key="2">
    <source>
        <dbReference type="SAM" id="Coils"/>
    </source>
</evidence>
<dbReference type="EMBL" id="UYRV01108007">
    <property type="protein sequence ID" value="VDN23938.1"/>
    <property type="molecule type" value="Genomic_DNA"/>
</dbReference>
<protein>
    <recommendedName>
        <fullName evidence="6">Clathrin heavy chain linker core motif domain-containing protein</fullName>
    </recommendedName>
</protein>
<dbReference type="SUPFAM" id="SSF48371">
    <property type="entry name" value="ARM repeat"/>
    <property type="match status" value="1"/>
</dbReference>
<dbReference type="InterPro" id="IPR016024">
    <property type="entry name" value="ARM-type_fold"/>
</dbReference>
<dbReference type="InterPro" id="IPR011990">
    <property type="entry name" value="TPR-like_helical_dom_sf"/>
</dbReference>
<evidence type="ECO:0008006" key="6">
    <source>
        <dbReference type="Google" id="ProtNLM"/>
    </source>
</evidence>
<accession>A0A3P7MN30</accession>
<proteinExistence type="predicted"/>
<dbReference type="GO" id="GO:0032051">
    <property type="term" value="F:clathrin light chain binding"/>
    <property type="evidence" value="ECO:0007669"/>
    <property type="project" value="TreeGrafter"/>
</dbReference>
<keyword evidence="3" id="KW-1133">Transmembrane helix</keyword>
<dbReference type="Pfam" id="PF00637">
    <property type="entry name" value="Clathrin"/>
    <property type="match status" value="1"/>
</dbReference>
<evidence type="ECO:0000256" key="3">
    <source>
        <dbReference type="SAM" id="Phobius"/>
    </source>
</evidence>
<dbReference type="PANTHER" id="PTHR10292">
    <property type="entry name" value="CLATHRIN HEAVY CHAIN RELATED"/>
    <property type="match status" value="1"/>
</dbReference>
<keyword evidence="5" id="KW-1185">Reference proteome</keyword>
<feature type="transmembrane region" description="Helical" evidence="3">
    <location>
        <begin position="21"/>
        <end position="38"/>
    </location>
</feature>
<evidence type="ECO:0000256" key="1">
    <source>
        <dbReference type="PROSITE-ProRule" id="PRU01006"/>
    </source>
</evidence>
<dbReference type="Gene3D" id="1.25.40.730">
    <property type="match status" value="1"/>
</dbReference>
<name>A0A3P7MN30_CYLGO</name>
<dbReference type="GO" id="GO:0006898">
    <property type="term" value="P:receptor-mediated endocytosis"/>
    <property type="evidence" value="ECO:0007669"/>
    <property type="project" value="TreeGrafter"/>
</dbReference>
<dbReference type="SMART" id="SM00299">
    <property type="entry name" value="CLH"/>
    <property type="match status" value="1"/>
</dbReference>
<gene>
    <name evidence="4" type="ORF">CGOC_LOCUS9709</name>
</gene>
<dbReference type="PANTHER" id="PTHR10292:SF1">
    <property type="entry name" value="CLATHRIN HEAVY CHAIN"/>
    <property type="match status" value="1"/>
</dbReference>
<dbReference type="InterPro" id="IPR055358">
    <property type="entry name" value="CHCR"/>
</dbReference>
<dbReference type="AlphaFoldDB" id="A0A3P7MN30"/>
<dbReference type="InterPro" id="IPR000547">
    <property type="entry name" value="Clathrin_H-chain/VPS_repeat"/>
</dbReference>
<dbReference type="Proteomes" id="UP000271889">
    <property type="component" value="Unassembled WGS sequence"/>
</dbReference>
<dbReference type="OrthoDB" id="5847015at2759"/>
<evidence type="ECO:0000313" key="5">
    <source>
        <dbReference type="Proteomes" id="UP000271889"/>
    </source>
</evidence>
<dbReference type="GO" id="GO:0045334">
    <property type="term" value="C:clathrin-coated endocytic vesicle"/>
    <property type="evidence" value="ECO:0007669"/>
    <property type="project" value="TreeGrafter"/>
</dbReference>
<feature type="repeat" description="CHCR" evidence="1">
    <location>
        <begin position="18"/>
        <end position="162"/>
    </location>
</feature>
<dbReference type="PROSITE" id="PS50236">
    <property type="entry name" value="CHCR"/>
    <property type="match status" value="1"/>
</dbReference>
<keyword evidence="2" id="KW-0175">Coiled coil</keyword>
<reference evidence="4 5" key="1">
    <citation type="submission" date="2018-11" db="EMBL/GenBank/DDBJ databases">
        <authorList>
            <consortium name="Pathogen Informatics"/>
        </authorList>
    </citation>
    <scope>NUCLEOTIDE SEQUENCE [LARGE SCALE GENOMIC DNA]</scope>
</reference>